<proteinExistence type="predicted"/>
<dbReference type="AlphaFoldDB" id="A0A426Z8V6"/>
<reference evidence="2 3" key="1">
    <citation type="journal article" date="2014" name="Agronomy (Basel)">
        <title>A Draft Genome Sequence for Ensete ventricosum, the Drought-Tolerant Tree Against Hunger.</title>
        <authorList>
            <person name="Harrison J."/>
            <person name="Moore K.A."/>
            <person name="Paszkiewicz K."/>
            <person name="Jones T."/>
            <person name="Grant M."/>
            <person name="Ambacheew D."/>
            <person name="Muzemil S."/>
            <person name="Studholme D.J."/>
        </authorList>
    </citation>
    <scope>NUCLEOTIDE SEQUENCE [LARGE SCALE GENOMIC DNA]</scope>
</reference>
<sequence>CPTEPSPPENRSETPSIVPEKSVAPHLGIKHPPQDQDTLSSDLTNSFRVQLLRVNERLDEVQKEVTKSKEEAAESSKHKSRVAAKITGTSRDGPEYRSVHARQSWPKHVRASHV</sequence>
<feature type="compositionally biased region" description="Basic residues" evidence="1">
    <location>
        <begin position="105"/>
        <end position="114"/>
    </location>
</feature>
<evidence type="ECO:0000256" key="1">
    <source>
        <dbReference type="SAM" id="MobiDB-lite"/>
    </source>
</evidence>
<dbReference type="EMBL" id="AMZH03007820">
    <property type="protein sequence ID" value="RRT60363.1"/>
    <property type="molecule type" value="Genomic_DNA"/>
</dbReference>
<feature type="region of interest" description="Disordered" evidence="1">
    <location>
        <begin position="63"/>
        <end position="114"/>
    </location>
</feature>
<comment type="caution">
    <text evidence="2">The sequence shown here is derived from an EMBL/GenBank/DDBJ whole genome shotgun (WGS) entry which is preliminary data.</text>
</comment>
<protein>
    <submittedName>
        <fullName evidence="2">Uncharacterized protein</fullName>
    </submittedName>
</protein>
<feature type="region of interest" description="Disordered" evidence="1">
    <location>
        <begin position="1"/>
        <end position="42"/>
    </location>
</feature>
<dbReference type="Proteomes" id="UP000287651">
    <property type="component" value="Unassembled WGS sequence"/>
</dbReference>
<accession>A0A426Z8V6</accession>
<name>A0A426Z8V6_ENSVE</name>
<feature type="compositionally biased region" description="Basic and acidic residues" evidence="1">
    <location>
        <begin position="63"/>
        <end position="77"/>
    </location>
</feature>
<evidence type="ECO:0000313" key="2">
    <source>
        <dbReference type="EMBL" id="RRT60363.1"/>
    </source>
</evidence>
<organism evidence="2 3">
    <name type="scientific">Ensete ventricosum</name>
    <name type="common">Abyssinian banana</name>
    <name type="synonym">Musa ensete</name>
    <dbReference type="NCBI Taxonomy" id="4639"/>
    <lineage>
        <taxon>Eukaryota</taxon>
        <taxon>Viridiplantae</taxon>
        <taxon>Streptophyta</taxon>
        <taxon>Embryophyta</taxon>
        <taxon>Tracheophyta</taxon>
        <taxon>Spermatophyta</taxon>
        <taxon>Magnoliopsida</taxon>
        <taxon>Liliopsida</taxon>
        <taxon>Zingiberales</taxon>
        <taxon>Musaceae</taxon>
        <taxon>Ensete</taxon>
    </lineage>
</organism>
<evidence type="ECO:0000313" key="3">
    <source>
        <dbReference type="Proteomes" id="UP000287651"/>
    </source>
</evidence>
<gene>
    <name evidence="2" type="ORF">B296_00045025</name>
</gene>
<feature type="non-terminal residue" evidence="2">
    <location>
        <position position="1"/>
    </location>
</feature>